<name>A0AAV5KCK5_9ROSI</name>
<dbReference type="GO" id="GO:0009908">
    <property type="term" value="P:flower development"/>
    <property type="evidence" value="ECO:0007669"/>
    <property type="project" value="UniProtKB-KW"/>
</dbReference>
<evidence type="ECO:0000313" key="7">
    <source>
        <dbReference type="EMBL" id="GKV22296.1"/>
    </source>
</evidence>
<keyword evidence="4 6" id="KW-0175">Coiled coil</keyword>
<dbReference type="GO" id="GO:0030154">
    <property type="term" value="P:cell differentiation"/>
    <property type="evidence" value="ECO:0007669"/>
    <property type="project" value="UniProtKB-KW"/>
</dbReference>
<evidence type="ECO:0000256" key="4">
    <source>
        <dbReference type="ARBA" id="ARBA00023054"/>
    </source>
</evidence>
<feature type="coiled-coil region" evidence="6">
    <location>
        <begin position="22"/>
        <end position="49"/>
    </location>
</feature>
<dbReference type="PANTHER" id="PTHR33405">
    <property type="entry name" value="PROTEIN FLX-LIKE 2"/>
    <property type="match status" value="1"/>
</dbReference>
<dbReference type="AlphaFoldDB" id="A0AAV5KCK5"/>
<keyword evidence="3" id="KW-0221">Differentiation</keyword>
<organism evidence="7 8">
    <name type="scientific">Rubroshorea leprosula</name>
    <dbReference type="NCBI Taxonomy" id="152421"/>
    <lineage>
        <taxon>Eukaryota</taxon>
        <taxon>Viridiplantae</taxon>
        <taxon>Streptophyta</taxon>
        <taxon>Embryophyta</taxon>
        <taxon>Tracheophyta</taxon>
        <taxon>Spermatophyta</taxon>
        <taxon>Magnoliopsida</taxon>
        <taxon>eudicotyledons</taxon>
        <taxon>Gunneridae</taxon>
        <taxon>Pentapetalae</taxon>
        <taxon>rosids</taxon>
        <taxon>malvids</taxon>
        <taxon>Malvales</taxon>
        <taxon>Dipterocarpaceae</taxon>
        <taxon>Rubroshorea</taxon>
    </lineage>
</organism>
<dbReference type="PANTHER" id="PTHR33405:SF18">
    <property type="entry name" value="PROTEIN FLX-LIKE 4"/>
    <property type="match status" value="1"/>
</dbReference>
<dbReference type="InterPro" id="IPR040353">
    <property type="entry name" value="FLX/FLX-like"/>
</dbReference>
<evidence type="ECO:0000256" key="5">
    <source>
        <dbReference type="ARBA" id="ARBA00023089"/>
    </source>
</evidence>
<keyword evidence="2" id="KW-0217">Developmental protein</keyword>
<reference evidence="7 8" key="1">
    <citation type="journal article" date="2021" name="Commun. Biol.">
        <title>The genome of Shorea leprosula (Dipterocarpaceae) highlights the ecological relevance of drought in aseasonal tropical rainforests.</title>
        <authorList>
            <person name="Ng K.K.S."/>
            <person name="Kobayashi M.J."/>
            <person name="Fawcett J.A."/>
            <person name="Hatakeyama M."/>
            <person name="Paape T."/>
            <person name="Ng C.H."/>
            <person name="Ang C.C."/>
            <person name="Tnah L.H."/>
            <person name="Lee C.T."/>
            <person name="Nishiyama T."/>
            <person name="Sese J."/>
            <person name="O'Brien M.J."/>
            <person name="Copetti D."/>
            <person name="Mohd Noor M.I."/>
            <person name="Ong R.C."/>
            <person name="Putra M."/>
            <person name="Sireger I.Z."/>
            <person name="Indrioko S."/>
            <person name="Kosugi Y."/>
            <person name="Izuno A."/>
            <person name="Isagi Y."/>
            <person name="Lee S.L."/>
            <person name="Shimizu K.K."/>
        </authorList>
    </citation>
    <scope>NUCLEOTIDE SEQUENCE [LARGE SCALE GENOMIC DNA]</scope>
    <source>
        <strain evidence="7">214</strain>
    </source>
</reference>
<comment type="similarity">
    <text evidence="1">Belongs to the FLX family.</text>
</comment>
<proteinExistence type="inferred from homology"/>
<evidence type="ECO:0000313" key="8">
    <source>
        <dbReference type="Proteomes" id="UP001054252"/>
    </source>
</evidence>
<comment type="caution">
    <text evidence="7">The sequence shown here is derived from an EMBL/GenBank/DDBJ whole genome shotgun (WGS) entry which is preliminary data.</text>
</comment>
<protein>
    <submittedName>
        <fullName evidence="7">Uncharacterized protein</fullName>
    </submittedName>
</protein>
<dbReference type="EMBL" id="BPVZ01000059">
    <property type="protein sequence ID" value="GKV22296.1"/>
    <property type="molecule type" value="Genomic_DNA"/>
</dbReference>
<evidence type="ECO:0000256" key="2">
    <source>
        <dbReference type="ARBA" id="ARBA00022473"/>
    </source>
</evidence>
<keyword evidence="5" id="KW-0287">Flowering</keyword>
<dbReference type="Proteomes" id="UP001054252">
    <property type="component" value="Unassembled WGS sequence"/>
</dbReference>
<evidence type="ECO:0000256" key="3">
    <source>
        <dbReference type="ARBA" id="ARBA00022782"/>
    </source>
</evidence>
<sequence>MEVDIGAGENVKKDLQQAHFEVQSMVKARQELTAKIQQASQELQKTYNDLRKIPRLHSELDSWRKEHQRLHATFQHEKGLNIEQVENMQAMEKNLILMGREVDKLQAEIRNSELTFHGPIPPSFSGGHYLNSNTSYPPSIQGGSAYVVGYGIPTMMPMVVNHVPENDGFW</sequence>
<accession>A0AAV5KCK5</accession>
<evidence type="ECO:0000256" key="1">
    <source>
        <dbReference type="ARBA" id="ARBA00005405"/>
    </source>
</evidence>
<evidence type="ECO:0000256" key="6">
    <source>
        <dbReference type="SAM" id="Coils"/>
    </source>
</evidence>
<keyword evidence="8" id="KW-1185">Reference proteome</keyword>
<gene>
    <name evidence="7" type="ORF">SLEP1_g32178</name>
</gene>